<dbReference type="Gene3D" id="3.40.50.150">
    <property type="entry name" value="Vaccinia Virus protein VP39"/>
    <property type="match status" value="1"/>
</dbReference>
<evidence type="ECO:0000256" key="3">
    <source>
        <dbReference type="ARBA" id="ARBA00022691"/>
    </source>
</evidence>
<dbReference type="InterPro" id="IPR049560">
    <property type="entry name" value="MeTrfase_RsmB-F_NOP2_cat"/>
</dbReference>
<dbReference type="InterPro" id="IPR048889">
    <property type="entry name" value="NSUN5_RCM1_N"/>
</dbReference>
<dbReference type="InterPro" id="IPR023267">
    <property type="entry name" value="RCMT"/>
</dbReference>
<dbReference type="InterPro" id="IPR049561">
    <property type="entry name" value="NSUN5_7_fdxn-like"/>
</dbReference>
<feature type="binding site" evidence="5">
    <location>
        <position position="273"/>
    </location>
    <ligand>
        <name>S-adenosyl-L-methionine</name>
        <dbReference type="ChEBI" id="CHEBI:59789"/>
    </ligand>
</feature>
<proteinExistence type="inferred from homology"/>
<keyword evidence="3 5" id="KW-0949">S-adenosyl-L-methionine</keyword>
<reference evidence="8" key="1">
    <citation type="submission" date="2025-08" db="UniProtKB">
        <authorList>
            <consortium name="RefSeq"/>
        </authorList>
    </citation>
    <scope>IDENTIFICATION</scope>
    <source>
        <tissue evidence="8">Total insect</tissue>
    </source>
</reference>
<dbReference type="PROSITE" id="PS51686">
    <property type="entry name" value="SAM_MT_RSMB_NOP"/>
    <property type="match status" value="1"/>
</dbReference>
<feature type="active site" description="Nucleophile" evidence="5">
    <location>
        <position position="373"/>
    </location>
</feature>
<dbReference type="PANTHER" id="PTHR22807:SF4">
    <property type="entry name" value="28S RRNA (CYTOSINE-C(5))-METHYLTRANSFERASE"/>
    <property type="match status" value="1"/>
</dbReference>
<dbReference type="InterPro" id="IPR001678">
    <property type="entry name" value="MeTrfase_RsmB-F_NOP2_dom"/>
</dbReference>
<dbReference type="KEGG" id="tpal:117650088"/>
<dbReference type="PRINTS" id="PR02008">
    <property type="entry name" value="RCMTFAMILY"/>
</dbReference>
<evidence type="ECO:0000259" key="6">
    <source>
        <dbReference type="PROSITE" id="PS51686"/>
    </source>
</evidence>
<dbReference type="CTD" id="55695"/>
<comment type="similarity">
    <text evidence="5">Belongs to the class I-like SAM-binding methyltransferase superfamily. RsmB/NOP family.</text>
</comment>
<keyword evidence="1 5" id="KW-0489">Methyltransferase</keyword>
<dbReference type="GO" id="GO:0003723">
    <property type="term" value="F:RNA binding"/>
    <property type="evidence" value="ECO:0007669"/>
    <property type="project" value="UniProtKB-UniRule"/>
</dbReference>
<sequence length="450" mass="50754">MSESTFRHTTKEARVPRLFKEAKKIVQKVREEGGNFKGLVYESKGSKSKEGGGRLKALYALVSETLRHGSELDLILRNTQILMKEPRLDAWLARVLITQLLWRKQPLSSPALPIKIILSYEAALRAQQEKLSSCISQTVSKKRPRYIRINTLKTSEQEVVDFFVQDGWNEVWTKGTNDYAEFLTRVSSLSEKEFMRDMHIPNLLIFPDSVKFYDIKYYQDNYLILQDKASCMSALLLDPKPGSVVLDMCAAPGMKTTHAAALLNNSGTLYAIEKNRGRYSSLCKVVSNSGATCVKTILGCSINSDGLSLPNVEYILVDPSCSGSGMASRQDVFNELDDIPKERLEKLAGFQSHILRHAMTNFPNAKRIVYSTCSMCPEENEAVIQNVLSTTENFKPVSPDICLQWMQKGSTSYKWGDFGFYARPEVNLTSGFFVAVFERTEHEYVPGEKL</sequence>
<dbReference type="InterPro" id="IPR029063">
    <property type="entry name" value="SAM-dependent_MTases_sf"/>
</dbReference>
<name>A0A6P8ZVB6_THRPL</name>
<dbReference type="InParanoid" id="A0A6P8ZVB6"/>
<dbReference type="Pfam" id="PF01189">
    <property type="entry name" value="Methyltr_RsmB-F"/>
    <property type="match status" value="1"/>
</dbReference>
<dbReference type="Gene3D" id="3.30.70.1170">
    <property type="entry name" value="Sun protein, domain 3"/>
    <property type="match status" value="1"/>
</dbReference>
<dbReference type="Pfam" id="PF21148">
    <property type="entry name" value="NSUN5_fdxn-like"/>
    <property type="match status" value="1"/>
</dbReference>
<dbReference type="GO" id="GO:0008173">
    <property type="term" value="F:RNA methyltransferase activity"/>
    <property type="evidence" value="ECO:0007669"/>
    <property type="project" value="InterPro"/>
</dbReference>
<evidence type="ECO:0000256" key="1">
    <source>
        <dbReference type="ARBA" id="ARBA00022603"/>
    </source>
</evidence>
<feature type="binding site" evidence="5">
    <location>
        <position position="318"/>
    </location>
    <ligand>
        <name>S-adenosyl-L-methionine</name>
        <dbReference type="ChEBI" id="CHEBI:59789"/>
    </ligand>
</feature>
<keyword evidence="4 5" id="KW-0694">RNA-binding</keyword>
<dbReference type="GeneID" id="117650088"/>
<dbReference type="PANTHER" id="PTHR22807">
    <property type="entry name" value="NOP2 YEAST -RELATED NOL1/NOP2/FMU SUN DOMAIN-CONTAINING"/>
    <property type="match status" value="1"/>
</dbReference>
<gene>
    <name evidence="8" type="primary">LOC117650088</name>
</gene>
<dbReference type="FunCoup" id="A0A6P8ZVB6">
    <property type="interactions" value="1344"/>
</dbReference>
<dbReference type="GO" id="GO:0005730">
    <property type="term" value="C:nucleolus"/>
    <property type="evidence" value="ECO:0007669"/>
    <property type="project" value="TreeGrafter"/>
</dbReference>
<protein>
    <submittedName>
        <fullName evidence="8">Probable 28S rRNA (Cytosine-C(5))-methyltransferase</fullName>
    </submittedName>
</protein>
<dbReference type="GO" id="GO:0070475">
    <property type="term" value="P:rRNA base methylation"/>
    <property type="evidence" value="ECO:0007669"/>
    <property type="project" value="TreeGrafter"/>
</dbReference>
<accession>A0A6P8ZVB6</accession>
<comment type="caution">
    <text evidence="5">Lacks conserved residue(s) required for the propagation of feature annotation.</text>
</comment>
<dbReference type="RefSeq" id="XP_034249272.1">
    <property type="nucleotide sequence ID" value="XM_034393381.1"/>
</dbReference>
<organism evidence="8">
    <name type="scientific">Thrips palmi</name>
    <name type="common">Melon thrips</name>
    <dbReference type="NCBI Taxonomy" id="161013"/>
    <lineage>
        <taxon>Eukaryota</taxon>
        <taxon>Metazoa</taxon>
        <taxon>Ecdysozoa</taxon>
        <taxon>Arthropoda</taxon>
        <taxon>Hexapoda</taxon>
        <taxon>Insecta</taxon>
        <taxon>Pterygota</taxon>
        <taxon>Neoptera</taxon>
        <taxon>Paraneoptera</taxon>
        <taxon>Thysanoptera</taxon>
        <taxon>Terebrantia</taxon>
        <taxon>Thripoidea</taxon>
        <taxon>Thripidae</taxon>
        <taxon>Thrips</taxon>
    </lineage>
</organism>
<dbReference type="Proteomes" id="UP000515158">
    <property type="component" value="Unplaced"/>
</dbReference>
<evidence type="ECO:0000256" key="5">
    <source>
        <dbReference type="PROSITE-ProRule" id="PRU01023"/>
    </source>
</evidence>
<evidence type="ECO:0000313" key="7">
    <source>
        <dbReference type="Proteomes" id="UP000515158"/>
    </source>
</evidence>
<keyword evidence="7" id="KW-1185">Reference proteome</keyword>
<dbReference type="SUPFAM" id="SSF53335">
    <property type="entry name" value="S-adenosyl-L-methionine-dependent methyltransferases"/>
    <property type="match status" value="1"/>
</dbReference>
<evidence type="ECO:0000256" key="4">
    <source>
        <dbReference type="ARBA" id="ARBA00022884"/>
    </source>
</evidence>
<keyword evidence="2 5" id="KW-0808">Transferase</keyword>
<dbReference type="Pfam" id="PF21153">
    <property type="entry name" value="NSUN5_N"/>
    <property type="match status" value="1"/>
</dbReference>
<feature type="domain" description="SAM-dependent MTase RsmB/NOP-type" evidence="6">
    <location>
        <begin position="135"/>
        <end position="440"/>
    </location>
</feature>
<dbReference type="AlphaFoldDB" id="A0A6P8ZVB6"/>
<evidence type="ECO:0000313" key="8">
    <source>
        <dbReference type="RefSeq" id="XP_034249272.1"/>
    </source>
</evidence>
<dbReference type="OrthoDB" id="435282at2759"/>
<evidence type="ECO:0000256" key="2">
    <source>
        <dbReference type="ARBA" id="ARBA00022679"/>
    </source>
</evidence>